<name>A0AAZ3S0K4_ONCTS</name>
<sequence length="189" mass="21605">MPRSKNGSAVKWYATQAHRTGGLKRKNESVLGCNTHYQVPNYLRSNVSIRTVRWELHEICFRGRTAAHMPKIPMLNAKRQLEWCKLATIGLCSSGNPFSGLMSHFIWQSDGLIWVWRMPGERYLPQCSANCKVWCRRNNGLGLFFIDRACPLSSSEGKSECYCIQLHSRRFSASNFVATFWGRPFPVSA</sequence>
<dbReference type="GeneTree" id="ENSGT01140000282752"/>
<organism evidence="1 2">
    <name type="scientific">Oncorhynchus tshawytscha</name>
    <name type="common">Chinook salmon</name>
    <name type="synonym">Salmo tshawytscha</name>
    <dbReference type="NCBI Taxonomy" id="74940"/>
    <lineage>
        <taxon>Eukaryota</taxon>
        <taxon>Metazoa</taxon>
        <taxon>Chordata</taxon>
        <taxon>Craniata</taxon>
        <taxon>Vertebrata</taxon>
        <taxon>Euteleostomi</taxon>
        <taxon>Actinopterygii</taxon>
        <taxon>Neopterygii</taxon>
        <taxon>Teleostei</taxon>
        <taxon>Protacanthopterygii</taxon>
        <taxon>Salmoniformes</taxon>
        <taxon>Salmonidae</taxon>
        <taxon>Salmoninae</taxon>
        <taxon>Oncorhynchus</taxon>
    </lineage>
</organism>
<protein>
    <submittedName>
        <fullName evidence="1">Uncharacterized protein</fullName>
    </submittedName>
</protein>
<dbReference type="Proteomes" id="UP000694402">
    <property type="component" value="Unassembled WGS sequence"/>
</dbReference>
<keyword evidence="2" id="KW-1185">Reference proteome</keyword>
<reference evidence="2" key="1">
    <citation type="journal article" date="2018" name="PLoS ONE">
        <title>Chinook salmon (Oncorhynchus tshawytscha) genome and transcriptome.</title>
        <authorList>
            <person name="Christensen K.A."/>
            <person name="Leong J.S."/>
            <person name="Sakhrani D."/>
            <person name="Biagi C.A."/>
            <person name="Minkley D.R."/>
            <person name="Withler R.E."/>
            <person name="Rondeau E.B."/>
            <person name="Koop B.F."/>
            <person name="Devlin R.H."/>
        </authorList>
    </citation>
    <scope>NUCLEOTIDE SEQUENCE [LARGE SCALE GENOMIC DNA]</scope>
</reference>
<evidence type="ECO:0000313" key="1">
    <source>
        <dbReference type="Ensembl" id="ENSOTSP00005145980.1"/>
    </source>
</evidence>
<proteinExistence type="predicted"/>
<dbReference type="AlphaFoldDB" id="A0AAZ3S0K4"/>
<accession>A0AAZ3S0K4</accession>
<reference evidence="1" key="2">
    <citation type="submission" date="2025-08" db="UniProtKB">
        <authorList>
            <consortium name="Ensembl"/>
        </authorList>
    </citation>
    <scope>IDENTIFICATION</scope>
</reference>
<evidence type="ECO:0000313" key="2">
    <source>
        <dbReference type="Proteomes" id="UP000694402"/>
    </source>
</evidence>
<dbReference type="Ensembl" id="ENSOTST00005184762.1">
    <property type="protein sequence ID" value="ENSOTSP00005145980.1"/>
    <property type="gene ID" value="ENSOTSG00005064179.1"/>
</dbReference>
<reference evidence="1" key="3">
    <citation type="submission" date="2025-09" db="UniProtKB">
        <authorList>
            <consortium name="Ensembl"/>
        </authorList>
    </citation>
    <scope>IDENTIFICATION</scope>
</reference>